<proteinExistence type="predicted"/>
<comment type="caution">
    <text evidence="2">The sequence shown here is derived from an EMBL/GenBank/DDBJ whole genome shotgun (WGS) entry which is preliminary data.</text>
</comment>
<name>A0ABR1JGT8_9AGAR</name>
<gene>
    <name evidence="2" type="ORF">VKT23_008569</name>
</gene>
<feature type="region of interest" description="Disordered" evidence="1">
    <location>
        <begin position="1"/>
        <end position="83"/>
    </location>
</feature>
<reference evidence="2 3" key="1">
    <citation type="submission" date="2024-01" db="EMBL/GenBank/DDBJ databases">
        <title>A draft genome for the cacao thread blight pathogen Marasmiellus scandens.</title>
        <authorList>
            <person name="Baruah I.K."/>
            <person name="Leung J."/>
            <person name="Bukari Y."/>
            <person name="Amoako-Attah I."/>
            <person name="Meinhardt L.W."/>
            <person name="Bailey B.A."/>
            <person name="Cohen S.P."/>
        </authorList>
    </citation>
    <scope>NUCLEOTIDE SEQUENCE [LARGE SCALE GENOMIC DNA]</scope>
    <source>
        <strain evidence="2 3">GH-19</strain>
    </source>
</reference>
<sequence>MPDFLPKEFSGPIRRRPTGYARRQNQFYDKPPSHSGGPTTVPILNQPDFRSPSPMDVDPPDVQQGSLANREGARNGFHGQEVVPKSNEEIEVIEHQKNIKLNQLQAEFKKCMEIMTEFTDPPVQLQHMCTMKVLLAATHQEVARAEMSDGR</sequence>
<dbReference type="Proteomes" id="UP001498398">
    <property type="component" value="Unassembled WGS sequence"/>
</dbReference>
<evidence type="ECO:0000313" key="3">
    <source>
        <dbReference type="Proteomes" id="UP001498398"/>
    </source>
</evidence>
<feature type="compositionally biased region" description="Low complexity" evidence="1">
    <location>
        <begin position="51"/>
        <end position="62"/>
    </location>
</feature>
<dbReference type="EMBL" id="JBANRG010000013">
    <property type="protein sequence ID" value="KAK7461391.1"/>
    <property type="molecule type" value="Genomic_DNA"/>
</dbReference>
<protein>
    <submittedName>
        <fullName evidence="2">Uncharacterized protein</fullName>
    </submittedName>
</protein>
<evidence type="ECO:0000313" key="2">
    <source>
        <dbReference type="EMBL" id="KAK7461391.1"/>
    </source>
</evidence>
<evidence type="ECO:0000256" key="1">
    <source>
        <dbReference type="SAM" id="MobiDB-lite"/>
    </source>
</evidence>
<organism evidence="2 3">
    <name type="scientific">Marasmiellus scandens</name>
    <dbReference type="NCBI Taxonomy" id="2682957"/>
    <lineage>
        <taxon>Eukaryota</taxon>
        <taxon>Fungi</taxon>
        <taxon>Dikarya</taxon>
        <taxon>Basidiomycota</taxon>
        <taxon>Agaricomycotina</taxon>
        <taxon>Agaricomycetes</taxon>
        <taxon>Agaricomycetidae</taxon>
        <taxon>Agaricales</taxon>
        <taxon>Marasmiineae</taxon>
        <taxon>Omphalotaceae</taxon>
        <taxon>Marasmiellus</taxon>
    </lineage>
</organism>
<accession>A0ABR1JGT8</accession>
<keyword evidence="3" id="KW-1185">Reference proteome</keyword>